<proteinExistence type="predicted"/>
<dbReference type="Proteomes" id="UP001162483">
    <property type="component" value="Unassembled WGS sequence"/>
</dbReference>
<gene>
    <name evidence="1" type="ORF">SPARVUS_LOCUS9022404</name>
</gene>
<reference evidence="1" key="1">
    <citation type="submission" date="2023-05" db="EMBL/GenBank/DDBJ databases">
        <authorList>
            <person name="Stuckert A."/>
        </authorList>
    </citation>
    <scope>NUCLEOTIDE SEQUENCE</scope>
</reference>
<protein>
    <submittedName>
        <fullName evidence="1">Uncharacterized protein</fullName>
    </submittedName>
</protein>
<organism evidence="1 2">
    <name type="scientific">Staurois parvus</name>
    <dbReference type="NCBI Taxonomy" id="386267"/>
    <lineage>
        <taxon>Eukaryota</taxon>
        <taxon>Metazoa</taxon>
        <taxon>Chordata</taxon>
        <taxon>Craniata</taxon>
        <taxon>Vertebrata</taxon>
        <taxon>Euteleostomi</taxon>
        <taxon>Amphibia</taxon>
        <taxon>Batrachia</taxon>
        <taxon>Anura</taxon>
        <taxon>Neobatrachia</taxon>
        <taxon>Ranoidea</taxon>
        <taxon>Ranidae</taxon>
        <taxon>Staurois</taxon>
    </lineage>
</organism>
<evidence type="ECO:0000313" key="1">
    <source>
        <dbReference type="EMBL" id="CAI9579034.1"/>
    </source>
</evidence>
<name>A0ABN9E490_9NEOB</name>
<sequence length="52" mass="6271">MFMFSWPSCRDYEGSPILCRCFYSYPEMVVSDAALFRRRRLQSSTRLVRLEL</sequence>
<dbReference type="EMBL" id="CATNWA010015060">
    <property type="protein sequence ID" value="CAI9579034.1"/>
    <property type="molecule type" value="Genomic_DNA"/>
</dbReference>
<comment type="caution">
    <text evidence="1">The sequence shown here is derived from an EMBL/GenBank/DDBJ whole genome shotgun (WGS) entry which is preliminary data.</text>
</comment>
<accession>A0ABN9E490</accession>
<keyword evidence="2" id="KW-1185">Reference proteome</keyword>
<evidence type="ECO:0000313" key="2">
    <source>
        <dbReference type="Proteomes" id="UP001162483"/>
    </source>
</evidence>